<reference evidence="1 2" key="1">
    <citation type="submission" date="2018-11" db="EMBL/GenBank/DDBJ databases">
        <authorList>
            <consortium name="Pathogen Informatics"/>
        </authorList>
    </citation>
    <scope>NUCLEOTIDE SEQUENCE [LARGE SCALE GENOMIC DNA]</scope>
</reference>
<dbReference type="AlphaFoldDB" id="A0A3P7P6Z3"/>
<keyword evidence="2" id="KW-1185">Reference proteome</keyword>
<dbReference type="EMBL" id="UYRU01093134">
    <property type="protein sequence ID" value="VDN38441.1"/>
    <property type="molecule type" value="Genomic_DNA"/>
</dbReference>
<evidence type="ECO:0000313" key="2">
    <source>
        <dbReference type="Proteomes" id="UP000281553"/>
    </source>
</evidence>
<accession>A0A3P7P6Z3</accession>
<proteinExistence type="predicted"/>
<sequence length="113" mass="12458">MLAKKIESINTKRDQFKTLKEDFTSKKSSVSKKTAGFHKVIDDASEDLNSACVRALSAAEMSLDKIVSELNDRLTVKGQQCVHLSSSLWRLEVRGAGLRGAKVGERSFLTDIS</sequence>
<gene>
    <name evidence="1" type="ORF">DILT_LOCUS17601</name>
</gene>
<protein>
    <submittedName>
        <fullName evidence="1">Uncharacterized protein</fullName>
    </submittedName>
</protein>
<name>A0A3P7P6Z3_DIBLA</name>
<evidence type="ECO:0000313" key="1">
    <source>
        <dbReference type="EMBL" id="VDN38441.1"/>
    </source>
</evidence>
<dbReference type="Proteomes" id="UP000281553">
    <property type="component" value="Unassembled WGS sequence"/>
</dbReference>
<organism evidence="1 2">
    <name type="scientific">Dibothriocephalus latus</name>
    <name type="common">Fish tapeworm</name>
    <name type="synonym">Diphyllobothrium latum</name>
    <dbReference type="NCBI Taxonomy" id="60516"/>
    <lineage>
        <taxon>Eukaryota</taxon>
        <taxon>Metazoa</taxon>
        <taxon>Spiralia</taxon>
        <taxon>Lophotrochozoa</taxon>
        <taxon>Platyhelminthes</taxon>
        <taxon>Cestoda</taxon>
        <taxon>Eucestoda</taxon>
        <taxon>Diphyllobothriidea</taxon>
        <taxon>Diphyllobothriidae</taxon>
        <taxon>Dibothriocephalus</taxon>
    </lineage>
</organism>